<dbReference type="EMBL" id="LT598488">
    <property type="protein sequence ID" value="SCW01985.1"/>
    <property type="molecule type" value="Genomic_DNA"/>
</dbReference>
<dbReference type="OrthoDB" id="1723750at2759"/>
<accession>A0A1G4ME16</accession>
<name>A0A1G4ME16_LACFM</name>
<gene>
    <name evidence="1" type="ORF">LAFE_0E11606G</name>
</gene>
<dbReference type="STRING" id="4955.A0A1G4ME16"/>
<protein>
    <submittedName>
        <fullName evidence="1">LAFE_0E11606g1_1</fullName>
    </submittedName>
</protein>
<dbReference type="OMA" id="NLLLTWH"/>
<evidence type="ECO:0000313" key="1">
    <source>
        <dbReference type="EMBL" id="SCW01985.1"/>
    </source>
</evidence>
<dbReference type="Proteomes" id="UP000190831">
    <property type="component" value="Chromosome E"/>
</dbReference>
<organism evidence="1 2">
    <name type="scientific">Lachancea fermentati</name>
    <name type="common">Zygosaccharomyces fermentati</name>
    <dbReference type="NCBI Taxonomy" id="4955"/>
    <lineage>
        <taxon>Eukaryota</taxon>
        <taxon>Fungi</taxon>
        <taxon>Dikarya</taxon>
        <taxon>Ascomycota</taxon>
        <taxon>Saccharomycotina</taxon>
        <taxon>Saccharomycetes</taxon>
        <taxon>Saccharomycetales</taxon>
        <taxon>Saccharomycetaceae</taxon>
        <taxon>Lachancea</taxon>
    </lineage>
</organism>
<proteinExistence type="predicted"/>
<dbReference type="Gene3D" id="3.40.50.150">
    <property type="entry name" value="Vaccinia Virus protein VP39"/>
    <property type="match status" value="1"/>
</dbReference>
<dbReference type="AlphaFoldDB" id="A0A1G4ME16"/>
<reference evidence="2" key="1">
    <citation type="submission" date="2016-03" db="EMBL/GenBank/DDBJ databases">
        <authorList>
            <person name="Devillers H."/>
        </authorList>
    </citation>
    <scope>NUCLEOTIDE SEQUENCE [LARGE SCALE GENOMIC DNA]</scope>
</reference>
<evidence type="ECO:0000313" key="2">
    <source>
        <dbReference type="Proteomes" id="UP000190831"/>
    </source>
</evidence>
<sequence>MSFQFGFSNGDLSDDELNNSEISAQPVQESNAAPSQVYVGRTLLDSPHLQSNAVKQPNWESLDAILQSLKDVRLSFEKFSTPQNQVPIYRRELFDVKHQLMTEADELTGSEAKVELEILMGETNEDVRKNVYEGGLKSWECSIDLVDALATSLNNEQLPDTIIELGCGTSLPTEYLFMKLLESNCPPNKTNFILSDYNESVLRLVTIPNFIIAWANIALTAEQRSALQQQGEESLNLPDDELLLTSDLLLAFREDLSRRNINLSLISGAWSRRFNDMVLTAIHPNRNLWILSSETIYQPETLPVISEVLIELLSQHKQQYKYSARALVAAKDIYFGVGGSIIEFQHYIESRIREDALNLSMQILKVNAGLKRSIVVIE</sequence>
<dbReference type="InterPro" id="IPR029063">
    <property type="entry name" value="SAM-dependent_MTases_sf"/>
</dbReference>
<keyword evidence="2" id="KW-1185">Reference proteome</keyword>